<gene>
    <name evidence="1" type="ORF">BDM02DRAFT_3103745</name>
</gene>
<sequence>MLKRKRKPITYTYLPWGWLTDFDSIRQLQPTIQTLGSTHFWLSTRLDPRTDDVLIIPDTSKYQYRFIDEIILDTSDPRTFTNATYLENIALSSLTNHPAKLIRLGSLFGSRRLKLSDPAHRATRKQIRRHMSLKHPLLQKSSIDIATKMSSPGAGSGFLGAHLRCNDGYFLETAMEHSRMLWWKLVHGVLGFPWSLPFERYISPSNSPVHLPFNYDAVTADLNSTRKCKGELHTDPDLERLNVPLFIATDSKNPHTDEHLRLFRQTFPCVFFLGDFPQEVEPIAGIRDPISGVEIGNMLVPFLDAMVVARAARVVGTPHSTFSWYVQDVLWRVNHGLDIKERSSD</sequence>
<name>A0ACB6Z2F9_THEGA</name>
<protein>
    <submittedName>
        <fullName evidence="1">Uncharacterized protein</fullName>
    </submittedName>
</protein>
<proteinExistence type="predicted"/>
<accession>A0ACB6Z2F9</accession>
<evidence type="ECO:0000313" key="2">
    <source>
        <dbReference type="Proteomes" id="UP000886501"/>
    </source>
</evidence>
<reference evidence="1" key="2">
    <citation type="journal article" date="2020" name="Nat. Commun.">
        <title>Large-scale genome sequencing of mycorrhizal fungi provides insights into the early evolution of symbiotic traits.</title>
        <authorList>
            <person name="Miyauchi S."/>
            <person name="Kiss E."/>
            <person name="Kuo A."/>
            <person name="Drula E."/>
            <person name="Kohler A."/>
            <person name="Sanchez-Garcia M."/>
            <person name="Morin E."/>
            <person name="Andreopoulos B."/>
            <person name="Barry K.W."/>
            <person name="Bonito G."/>
            <person name="Buee M."/>
            <person name="Carver A."/>
            <person name="Chen C."/>
            <person name="Cichocki N."/>
            <person name="Clum A."/>
            <person name="Culley D."/>
            <person name="Crous P.W."/>
            <person name="Fauchery L."/>
            <person name="Girlanda M."/>
            <person name="Hayes R.D."/>
            <person name="Keri Z."/>
            <person name="LaButti K."/>
            <person name="Lipzen A."/>
            <person name="Lombard V."/>
            <person name="Magnuson J."/>
            <person name="Maillard F."/>
            <person name="Murat C."/>
            <person name="Nolan M."/>
            <person name="Ohm R.A."/>
            <person name="Pangilinan J."/>
            <person name="Pereira M.F."/>
            <person name="Perotto S."/>
            <person name="Peter M."/>
            <person name="Pfister S."/>
            <person name="Riley R."/>
            <person name="Sitrit Y."/>
            <person name="Stielow J.B."/>
            <person name="Szollosi G."/>
            <person name="Zifcakova L."/>
            <person name="Stursova M."/>
            <person name="Spatafora J.W."/>
            <person name="Tedersoo L."/>
            <person name="Vaario L.M."/>
            <person name="Yamada A."/>
            <person name="Yan M."/>
            <person name="Wang P."/>
            <person name="Xu J."/>
            <person name="Bruns T."/>
            <person name="Baldrian P."/>
            <person name="Vilgalys R."/>
            <person name="Dunand C."/>
            <person name="Henrissat B."/>
            <person name="Grigoriev I.V."/>
            <person name="Hibbett D."/>
            <person name="Nagy L.G."/>
            <person name="Martin F.M."/>
        </authorList>
    </citation>
    <scope>NUCLEOTIDE SEQUENCE</scope>
    <source>
        <strain evidence="1">P2</strain>
    </source>
</reference>
<evidence type="ECO:0000313" key="1">
    <source>
        <dbReference type="EMBL" id="KAF9643899.1"/>
    </source>
</evidence>
<dbReference type="EMBL" id="MU118177">
    <property type="protein sequence ID" value="KAF9643899.1"/>
    <property type="molecule type" value="Genomic_DNA"/>
</dbReference>
<reference evidence="1" key="1">
    <citation type="submission" date="2019-10" db="EMBL/GenBank/DDBJ databases">
        <authorList>
            <consortium name="DOE Joint Genome Institute"/>
            <person name="Kuo A."/>
            <person name="Miyauchi S."/>
            <person name="Kiss E."/>
            <person name="Drula E."/>
            <person name="Kohler A."/>
            <person name="Sanchez-Garcia M."/>
            <person name="Andreopoulos B."/>
            <person name="Barry K.W."/>
            <person name="Bonito G."/>
            <person name="Buee M."/>
            <person name="Carver A."/>
            <person name="Chen C."/>
            <person name="Cichocki N."/>
            <person name="Clum A."/>
            <person name="Culley D."/>
            <person name="Crous P.W."/>
            <person name="Fauchery L."/>
            <person name="Girlanda M."/>
            <person name="Hayes R."/>
            <person name="Keri Z."/>
            <person name="Labutti K."/>
            <person name="Lipzen A."/>
            <person name="Lombard V."/>
            <person name="Magnuson J."/>
            <person name="Maillard F."/>
            <person name="Morin E."/>
            <person name="Murat C."/>
            <person name="Nolan M."/>
            <person name="Ohm R."/>
            <person name="Pangilinan J."/>
            <person name="Pereira M."/>
            <person name="Perotto S."/>
            <person name="Peter M."/>
            <person name="Riley R."/>
            <person name="Sitrit Y."/>
            <person name="Stielow B."/>
            <person name="Szollosi G."/>
            <person name="Zifcakova L."/>
            <person name="Stursova M."/>
            <person name="Spatafora J.W."/>
            <person name="Tedersoo L."/>
            <person name="Vaario L.-M."/>
            <person name="Yamada A."/>
            <person name="Yan M."/>
            <person name="Wang P."/>
            <person name="Xu J."/>
            <person name="Bruns T."/>
            <person name="Baldrian P."/>
            <person name="Vilgalys R."/>
            <person name="Henrissat B."/>
            <person name="Grigoriev I.V."/>
            <person name="Hibbett D."/>
            <person name="Nagy L.G."/>
            <person name="Martin F.M."/>
        </authorList>
    </citation>
    <scope>NUCLEOTIDE SEQUENCE</scope>
    <source>
        <strain evidence="1">P2</strain>
    </source>
</reference>
<keyword evidence="2" id="KW-1185">Reference proteome</keyword>
<organism evidence="1 2">
    <name type="scientific">Thelephora ganbajun</name>
    <name type="common">Ganba fungus</name>
    <dbReference type="NCBI Taxonomy" id="370292"/>
    <lineage>
        <taxon>Eukaryota</taxon>
        <taxon>Fungi</taxon>
        <taxon>Dikarya</taxon>
        <taxon>Basidiomycota</taxon>
        <taxon>Agaricomycotina</taxon>
        <taxon>Agaricomycetes</taxon>
        <taxon>Thelephorales</taxon>
        <taxon>Thelephoraceae</taxon>
        <taxon>Thelephora</taxon>
    </lineage>
</organism>
<dbReference type="Proteomes" id="UP000886501">
    <property type="component" value="Unassembled WGS sequence"/>
</dbReference>
<comment type="caution">
    <text evidence="1">The sequence shown here is derived from an EMBL/GenBank/DDBJ whole genome shotgun (WGS) entry which is preliminary data.</text>
</comment>